<evidence type="ECO:0000256" key="1">
    <source>
        <dbReference type="SAM" id="MobiDB-lite"/>
    </source>
</evidence>
<dbReference type="AlphaFoldDB" id="A0A2N0NWA0"/>
<gene>
    <name evidence="2" type="ORF">RhiirA5_430714</name>
</gene>
<reference evidence="2 3" key="1">
    <citation type="submission" date="2016-04" db="EMBL/GenBank/DDBJ databases">
        <title>Genome analyses suggest a sexual origin of heterokaryosis in a supposedly ancient asexual fungus.</title>
        <authorList>
            <person name="Ropars J."/>
            <person name="Sedzielewska K."/>
            <person name="Noel J."/>
            <person name="Charron P."/>
            <person name="Farinelli L."/>
            <person name="Marton T."/>
            <person name="Kruger M."/>
            <person name="Pelin A."/>
            <person name="Brachmann A."/>
            <person name="Corradi N."/>
        </authorList>
    </citation>
    <scope>NUCLEOTIDE SEQUENCE [LARGE SCALE GENOMIC DNA]</scope>
    <source>
        <strain evidence="2 3">A5</strain>
    </source>
</reference>
<evidence type="ECO:0000313" key="2">
    <source>
        <dbReference type="EMBL" id="PKB98847.1"/>
    </source>
</evidence>
<name>A0A2N0NWA0_9GLOM</name>
<accession>A0A2N0NWA0</accession>
<evidence type="ECO:0000313" key="3">
    <source>
        <dbReference type="Proteomes" id="UP000232722"/>
    </source>
</evidence>
<dbReference type="VEuPathDB" id="FungiDB:FUN_002081"/>
<dbReference type="Proteomes" id="UP000232722">
    <property type="component" value="Unassembled WGS sequence"/>
</dbReference>
<proteinExistence type="predicted"/>
<feature type="region of interest" description="Disordered" evidence="1">
    <location>
        <begin position="1"/>
        <end position="22"/>
    </location>
</feature>
<dbReference type="EMBL" id="LLXJ01002442">
    <property type="protein sequence ID" value="PKB98847.1"/>
    <property type="molecule type" value="Genomic_DNA"/>
</dbReference>
<reference evidence="2 3" key="2">
    <citation type="submission" date="2017-09" db="EMBL/GenBank/DDBJ databases">
        <title>Extensive intraspecific genome diversity in a model arbuscular mycorrhizal fungus.</title>
        <authorList>
            <person name="Chen E.C."/>
            <person name="Morin E."/>
            <person name="Beaudet D."/>
            <person name="Noel J."/>
            <person name="Ndikumana S."/>
            <person name="Charron P."/>
            <person name="St-Onge C."/>
            <person name="Giorgi J."/>
            <person name="Grigoriev I.V."/>
            <person name="Roux C."/>
            <person name="Martin F.M."/>
            <person name="Corradi N."/>
        </authorList>
    </citation>
    <scope>NUCLEOTIDE SEQUENCE [LARGE SCALE GENOMIC DNA]</scope>
    <source>
        <strain evidence="2 3">A5</strain>
    </source>
</reference>
<protein>
    <submittedName>
        <fullName evidence="2">Uncharacterized protein</fullName>
    </submittedName>
</protein>
<sequence>MAKSANKRSKNESSYNQNSCKESEKFKEIYCAGNIQLLNINGKIKVLPILRELNVSGCDSFEEIDCAENDGINLANILNFSIIKKRSNQNFNDLGHKTYT</sequence>
<organism evidence="2 3">
    <name type="scientific">Rhizophagus irregularis</name>
    <dbReference type="NCBI Taxonomy" id="588596"/>
    <lineage>
        <taxon>Eukaryota</taxon>
        <taxon>Fungi</taxon>
        <taxon>Fungi incertae sedis</taxon>
        <taxon>Mucoromycota</taxon>
        <taxon>Glomeromycotina</taxon>
        <taxon>Glomeromycetes</taxon>
        <taxon>Glomerales</taxon>
        <taxon>Glomeraceae</taxon>
        <taxon>Rhizophagus</taxon>
    </lineage>
</organism>
<comment type="caution">
    <text evidence="2">The sequence shown here is derived from an EMBL/GenBank/DDBJ whole genome shotgun (WGS) entry which is preliminary data.</text>
</comment>